<keyword evidence="5" id="KW-0346">Stress response</keyword>
<keyword evidence="12" id="KW-0175">Coiled coil</keyword>
<feature type="coiled-coil region" evidence="12">
    <location>
        <begin position="164"/>
        <end position="201"/>
    </location>
</feature>
<sequence length="364" mass="41442">MDQELKVTEEEEAKALLQSCKTEAHSSSSSPAPPQPVEGLLEVGPPPFLTKIYEMVEDPSLDSVISWSEARNSFIVWDSNHFSMNLLPKFFKHSNFSSFVRQLHTYGFRKVDPDRWEFAHRGFLGGQKQLLKSIKRRRNVLRGMQPKGGGPCVELGNYGIEGELEILKRDKNMLMAEVVKLRQQQQESKKLVIEMENKMQEMEFRQKFLTDFLSMAFSNPAFLQQYMEMHGAKMDPQKVEMRRRLTMSSGGGNFQDQASYNASQQQETTVDAERGMESFLSAAVNNSSDNTSSPKPPANDEYADVFNCTWKELLEKDLGIVNEEGVVVGDQPGVEVDDLEKSPGWDMDELQDLVEQSEYLRSEL</sequence>
<dbReference type="GO" id="GO:0034605">
    <property type="term" value="P:cellular response to heat"/>
    <property type="evidence" value="ECO:0007669"/>
    <property type="project" value="TreeGrafter"/>
</dbReference>
<accession>A0AAF0W1C2</accession>
<keyword evidence="6" id="KW-0238">DNA-binding</keyword>
<feature type="compositionally biased region" description="Polar residues" evidence="13">
    <location>
        <begin position="254"/>
        <end position="269"/>
    </location>
</feature>
<comment type="function">
    <text evidence="9">DNA-binding protein that specifically binds heat shock promoter elements (HSE) and activates transcription.</text>
</comment>
<dbReference type="PANTHER" id="PTHR10015:SF338">
    <property type="entry name" value="HEAT STRESS TRANSCRIPTION FACTOR A-2"/>
    <property type="match status" value="1"/>
</dbReference>
<evidence type="ECO:0000313" key="15">
    <source>
        <dbReference type="EMBL" id="WOG81462.1"/>
    </source>
</evidence>
<evidence type="ECO:0000256" key="3">
    <source>
        <dbReference type="ARBA" id="ARBA00022553"/>
    </source>
</evidence>
<feature type="region of interest" description="Disordered" evidence="13">
    <location>
        <begin position="16"/>
        <end position="40"/>
    </location>
</feature>
<dbReference type="Proteomes" id="UP000077755">
    <property type="component" value="Chromosome 1"/>
</dbReference>
<dbReference type="GO" id="GO:0003700">
    <property type="term" value="F:DNA-binding transcription factor activity"/>
    <property type="evidence" value="ECO:0007669"/>
    <property type="project" value="InterPro"/>
</dbReference>
<evidence type="ECO:0000256" key="5">
    <source>
        <dbReference type="ARBA" id="ARBA00023016"/>
    </source>
</evidence>
<dbReference type="GO" id="GO:0006357">
    <property type="term" value="P:regulation of transcription by RNA polymerase II"/>
    <property type="evidence" value="ECO:0007669"/>
    <property type="project" value="TreeGrafter"/>
</dbReference>
<dbReference type="PRINTS" id="PR00056">
    <property type="entry name" value="HSFDOMAIN"/>
</dbReference>
<dbReference type="EMBL" id="CP093343">
    <property type="protein sequence ID" value="WOG81462.1"/>
    <property type="molecule type" value="Genomic_DNA"/>
</dbReference>
<evidence type="ECO:0000256" key="1">
    <source>
        <dbReference type="ARBA" id="ARBA00004123"/>
    </source>
</evidence>
<evidence type="ECO:0000256" key="13">
    <source>
        <dbReference type="SAM" id="MobiDB-lite"/>
    </source>
</evidence>
<feature type="region of interest" description="Disordered" evidence="13">
    <location>
        <begin position="329"/>
        <end position="349"/>
    </location>
</feature>
<reference evidence="15" key="2">
    <citation type="submission" date="2022-03" db="EMBL/GenBank/DDBJ databases">
        <title>Draft title - Genomic analysis of global carrot germplasm unveils the trajectory of domestication and the origin of high carotenoid orange carrot.</title>
        <authorList>
            <person name="Iorizzo M."/>
            <person name="Ellison S."/>
            <person name="Senalik D."/>
            <person name="Macko-Podgorni A."/>
            <person name="Grzebelus D."/>
            <person name="Bostan H."/>
            <person name="Rolling W."/>
            <person name="Curaba J."/>
            <person name="Simon P."/>
        </authorList>
    </citation>
    <scope>NUCLEOTIDE SEQUENCE</scope>
    <source>
        <tissue evidence="15">Leaf</tissue>
    </source>
</reference>
<comment type="subcellular location">
    <subcellularLocation>
        <location evidence="1">Nucleus</location>
    </subcellularLocation>
</comment>
<dbReference type="GO" id="GO:0005634">
    <property type="term" value="C:nucleus"/>
    <property type="evidence" value="ECO:0007669"/>
    <property type="project" value="UniProtKB-SubCell"/>
</dbReference>
<evidence type="ECO:0000259" key="14">
    <source>
        <dbReference type="PROSITE" id="PS00434"/>
    </source>
</evidence>
<dbReference type="FunFam" id="1.10.10.10:FF:000057">
    <property type="entry name" value="Heat shock transcription factor 1"/>
    <property type="match status" value="1"/>
</dbReference>
<dbReference type="AlphaFoldDB" id="A0AAF0W1C2"/>
<dbReference type="SMART" id="SM00415">
    <property type="entry name" value="HSF"/>
    <property type="match status" value="1"/>
</dbReference>
<name>A0AAF0W1C2_DAUCS</name>
<gene>
    <name evidence="15" type="ORF">DCAR_0100609</name>
</gene>
<comment type="similarity">
    <text evidence="2 11">Belongs to the HSF family.</text>
</comment>
<dbReference type="Gene3D" id="1.10.10.10">
    <property type="entry name" value="Winged helix-like DNA-binding domain superfamily/Winged helix DNA-binding domain"/>
    <property type="match status" value="1"/>
</dbReference>
<dbReference type="InterPro" id="IPR036388">
    <property type="entry name" value="WH-like_DNA-bd_sf"/>
</dbReference>
<organism evidence="15 16">
    <name type="scientific">Daucus carota subsp. sativus</name>
    <name type="common">Carrot</name>
    <dbReference type="NCBI Taxonomy" id="79200"/>
    <lineage>
        <taxon>Eukaryota</taxon>
        <taxon>Viridiplantae</taxon>
        <taxon>Streptophyta</taxon>
        <taxon>Embryophyta</taxon>
        <taxon>Tracheophyta</taxon>
        <taxon>Spermatophyta</taxon>
        <taxon>Magnoliopsida</taxon>
        <taxon>eudicotyledons</taxon>
        <taxon>Gunneridae</taxon>
        <taxon>Pentapetalae</taxon>
        <taxon>asterids</taxon>
        <taxon>campanulids</taxon>
        <taxon>Apiales</taxon>
        <taxon>Apiaceae</taxon>
        <taxon>Apioideae</taxon>
        <taxon>Scandiceae</taxon>
        <taxon>Daucinae</taxon>
        <taxon>Daucus</taxon>
        <taxon>Daucus sect. Daucus</taxon>
    </lineage>
</organism>
<keyword evidence="4" id="KW-0805">Transcription regulation</keyword>
<evidence type="ECO:0000256" key="2">
    <source>
        <dbReference type="ARBA" id="ARBA00006403"/>
    </source>
</evidence>
<keyword evidence="3" id="KW-0597">Phosphoprotein</keyword>
<keyword evidence="16" id="KW-1185">Reference proteome</keyword>
<dbReference type="PANTHER" id="PTHR10015">
    <property type="entry name" value="HEAT SHOCK TRANSCRIPTION FACTOR"/>
    <property type="match status" value="1"/>
</dbReference>
<evidence type="ECO:0000256" key="6">
    <source>
        <dbReference type="ARBA" id="ARBA00023125"/>
    </source>
</evidence>
<evidence type="ECO:0000256" key="4">
    <source>
        <dbReference type="ARBA" id="ARBA00023015"/>
    </source>
</evidence>
<evidence type="ECO:0000256" key="7">
    <source>
        <dbReference type="ARBA" id="ARBA00023163"/>
    </source>
</evidence>
<dbReference type="InterPro" id="IPR036390">
    <property type="entry name" value="WH_DNA-bd_sf"/>
</dbReference>
<reference evidence="15" key="1">
    <citation type="journal article" date="2016" name="Nat. Genet.">
        <title>A high-quality carrot genome assembly provides new insights into carotenoid accumulation and asterid genome evolution.</title>
        <authorList>
            <person name="Iorizzo M."/>
            <person name="Ellison S."/>
            <person name="Senalik D."/>
            <person name="Zeng P."/>
            <person name="Satapoomin P."/>
            <person name="Huang J."/>
            <person name="Bowman M."/>
            <person name="Iovene M."/>
            <person name="Sanseverino W."/>
            <person name="Cavagnaro P."/>
            <person name="Yildiz M."/>
            <person name="Macko-Podgorni A."/>
            <person name="Moranska E."/>
            <person name="Grzebelus E."/>
            <person name="Grzebelus D."/>
            <person name="Ashrafi H."/>
            <person name="Zheng Z."/>
            <person name="Cheng S."/>
            <person name="Spooner D."/>
            <person name="Van Deynze A."/>
            <person name="Simon P."/>
        </authorList>
    </citation>
    <scope>NUCLEOTIDE SEQUENCE</scope>
    <source>
        <tissue evidence="15">Leaf</tissue>
    </source>
</reference>
<feature type="domain" description="HSF-type DNA-binding" evidence="14">
    <location>
        <begin position="87"/>
        <end position="111"/>
    </location>
</feature>
<dbReference type="PROSITE" id="PS00434">
    <property type="entry name" value="HSF_DOMAIN"/>
    <property type="match status" value="1"/>
</dbReference>
<evidence type="ECO:0000256" key="12">
    <source>
        <dbReference type="SAM" id="Coils"/>
    </source>
</evidence>
<protein>
    <recommendedName>
        <fullName evidence="10">Heat stress transcription factor</fullName>
    </recommendedName>
</protein>
<dbReference type="InterPro" id="IPR000232">
    <property type="entry name" value="HSF_DNA-bd"/>
</dbReference>
<evidence type="ECO:0000256" key="9">
    <source>
        <dbReference type="ARBA" id="ARBA00055747"/>
    </source>
</evidence>
<dbReference type="SUPFAM" id="SSF46785">
    <property type="entry name" value="Winged helix' DNA-binding domain"/>
    <property type="match status" value="1"/>
</dbReference>
<evidence type="ECO:0000256" key="10">
    <source>
        <dbReference type="ARBA" id="ARBA00081483"/>
    </source>
</evidence>
<dbReference type="GO" id="GO:0000978">
    <property type="term" value="F:RNA polymerase II cis-regulatory region sequence-specific DNA binding"/>
    <property type="evidence" value="ECO:0007669"/>
    <property type="project" value="TreeGrafter"/>
</dbReference>
<feature type="region of interest" description="Disordered" evidence="13">
    <location>
        <begin position="246"/>
        <end position="272"/>
    </location>
</feature>
<keyword evidence="7" id="KW-0804">Transcription</keyword>
<evidence type="ECO:0000256" key="8">
    <source>
        <dbReference type="ARBA" id="ARBA00023242"/>
    </source>
</evidence>
<dbReference type="Pfam" id="PF00447">
    <property type="entry name" value="HSF_DNA-bind"/>
    <property type="match status" value="1"/>
</dbReference>
<proteinExistence type="inferred from homology"/>
<evidence type="ECO:0000256" key="11">
    <source>
        <dbReference type="RuleBase" id="RU004020"/>
    </source>
</evidence>
<keyword evidence="8" id="KW-0539">Nucleus</keyword>
<evidence type="ECO:0000313" key="16">
    <source>
        <dbReference type="Proteomes" id="UP000077755"/>
    </source>
</evidence>